<name>A0A1J4N115_9ACTN</name>
<sequence length="278" mass="28149">MKRAAACAAVASMLLVGCGAESDAGNGEAADGESSAASADSTAQSGPVLPSKGPYIKGELGGCFLPKTDASVEPMQVTGPKLTLPAIRFSPPVGTRPSAVLVMLHQTDGDRCGWGDFAILAALQGVAGLSYDQCGYAAARCSIEDLDDPVPQVRAALAEVEKQWPGVPVVLVGASMGGSQTVRAAAAGVDVDGWVDLSGPSTWADVELASVAGRIRTPGLVAISEDTDGADEAAAAQALAQATSSTFVPAEVGHGWDLVVEDDRLTEIGQQIIAYAAR</sequence>
<reference evidence="3" key="1">
    <citation type="submission" date="2016-10" db="EMBL/GenBank/DDBJ databases">
        <title>Draft Genome Sequence of Nocardioides luteus Strain BAFB, an Alkane-Degrading Bacterium Isolated from JP-7 Polluted Soil.</title>
        <authorList>
            <person name="Brown L."/>
            <person name="Ruiz O.N."/>
            <person name="Gunasekera T."/>
        </authorList>
    </citation>
    <scope>NUCLEOTIDE SEQUENCE [LARGE SCALE GENOMIC DNA]</scope>
    <source>
        <strain evidence="3">BAFB</strain>
    </source>
</reference>
<feature type="compositionally biased region" description="Low complexity" evidence="1">
    <location>
        <begin position="25"/>
        <end position="46"/>
    </location>
</feature>
<evidence type="ECO:0000256" key="1">
    <source>
        <dbReference type="SAM" id="MobiDB-lite"/>
    </source>
</evidence>
<keyword evidence="4" id="KW-1185">Reference proteome</keyword>
<dbReference type="SUPFAM" id="SSF53474">
    <property type="entry name" value="alpha/beta-Hydrolases"/>
    <property type="match status" value="1"/>
</dbReference>
<feature type="region of interest" description="Disordered" evidence="1">
    <location>
        <begin position="25"/>
        <end position="50"/>
    </location>
</feature>
<comment type="caution">
    <text evidence="3">The sequence shown here is derived from an EMBL/GenBank/DDBJ whole genome shotgun (WGS) entry which is preliminary data.</text>
</comment>
<gene>
    <name evidence="3" type="ORF">UG56_018785</name>
</gene>
<dbReference type="Pfam" id="PF12146">
    <property type="entry name" value="Hydrolase_4"/>
    <property type="match status" value="1"/>
</dbReference>
<proteinExistence type="predicted"/>
<evidence type="ECO:0000313" key="3">
    <source>
        <dbReference type="EMBL" id="OIJ25277.1"/>
    </source>
</evidence>
<dbReference type="AlphaFoldDB" id="A0A1J4N115"/>
<evidence type="ECO:0000313" key="4">
    <source>
        <dbReference type="Proteomes" id="UP000033772"/>
    </source>
</evidence>
<dbReference type="PROSITE" id="PS51257">
    <property type="entry name" value="PROKAR_LIPOPROTEIN"/>
    <property type="match status" value="1"/>
</dbReference>
<dbReference type="EMBL" id="JZDQ02000027">
    <property type="protein sequence ID" value="OIJ25277.1"/>
    <property type="molecule type" value="Genomic_DNA"/>
</dbReference>
<dbReference type="InterPro" id="IPR022742">
    <property type="entry name" value="Hydrolase_4"/>
</dbReference>
<dbReference type="STRING" id="1844.UG56_018785"/>
<feature type="domain" description="Serine aminopeptidase S33" evidence="2">
    <location>
        <begin position="99"/>
        <end position="207"/>
    </location>
</feature>
<dbReference type="Gene3D" id="3.40.50.1820">
    <property type="entry name" value="alpha/beta hydrolase"/>
    <property type="match status" value="1"/>
</dbReference>
<dbReference type="Proteomes" id="UP000033772">
    <property type="component" value="Unassembled WGS sequence"/>
</dbReference>
<dbReference type="InterPro" id="IPR029058">
    <property type="entry name" value="AB_hydrolase_fold"/>
</dbReference>
<organism evidence="3 4">
    <name type="scientific">Nocardioides luteus</name>
    <dbReference type="NCBI Taxonomy" id="1844"/>
    <lineage>
        <taxon>Bacteria</taxon>
        <taxon>Bacillati</taxon>
        <taxon>Actinomycetota</taxon>
        <taxon>Actinomycetes</taxon>
        <taxon>Propionibacteriales</taxon>
        <taxon>Nocardioidaceae</taxon>
        <taxon>Nocardioides</taxon>
    </lineage>
</organism>
<protein>
    <recommendedName>
        <fullName evidence="2">Serine aminopeptidase S33 domain-containing protein</fullName>
    </recommendedName>
</protein>
<accession>A0A1J4N115</accession>
<evidence type="ECO:0000259" key="2">
    <source>
        <dbReference type="Pfam" id="PF12146"/>
    </source>
</evidence>